<reference evidence="4" key="1">
    <citation type="submission" date="2020-11" db="EMBL/GenBank/DDBJ databases">
        <title>Multidrug resistant novel bacterium Savagea serpentis sp. nov., isolated from the scats of a vine snake (Ahaetulla nasuta).</title>
        <authorList>
            <person name="Venkata Ramana V."/>
            <person name="Vikas Patil S."/>
            <person name="Yogita Lugani V."/>
        </authorList>
    </citation>
    <scope>NUCLEOTIDE SEQUENCE</scope>
    <source>
        <strain evidence="4">SN6</strain>
    </source>
</reference>
<dbReference type="GO" id="GO:0009898">
    <property type="term" value="C:cytoplasmic side of plasma membrane"/>
    <property type="evidence" value="ECO:0007669"/>
    <property type="project" value="TreeGrafter"/>
</dbReference>
<protein>
    <submittedName>
        <fullName evidence="4">MinD/ParA family protein</fullName>
    </submittedName>
</protein>
<comment type="caution">
    <text evidence="4">The sequence shown here is derived from an EMBL/GenBank/DDBJ whole genome shotgun (WGS) entry which is preliminary data.</text>
</comment>
<keyword evidence="1" id="KW-0547">Nucleotide-binding</keyword>
<dbReference type="PANTHER" id="PTHR43384">
    <property type="entry name" value="SEPTUM SITE-DETERMINING PROTEIN MIND HOMOLOG, CHLOROPLASTIC-RELATED"/>
    <property type="match status" value="1"/>
</dbReference>
<dbReference type="SUPFAM" id="SSF52540">
    <property type="entry name" value="P-loop containing nucleoside triphosphate hydrolases"/>
    <property type="match status" value="1"/>
</dbReference>
<dbReference type="PIRSF" id="PIRSF003092">
    <property type="entry name" value="MinD"/>
    <property type="match status" value="1"/>
</dbReference>
<dbReference type="Gene3D" id="3.40.50.300">
    <property type="entry name" value="P-loop containing nucleotide triphosphate hydrolases"/>
    <property type="match status" value="1"/>
</dbReference>
<dbReference type="RefSeq" id="WP_194561431.1">
    <property type="nucleotide sequence ID" value="NZ_JADKPV010000001.1"/>
</dbReference>
<dbReference type="CDD" id="cd02038">
    <property type="entry name" value="FlhG-like"/>
    <property type="match status" value="1"/>
</dbReference>
<evidence type="ECO:0000313" key="4">
    <source>
        <dbReference type="EMBL" id="MBF4499960.1"/>
    </source>
</evidence>
<evidence type="ECO:0000256" key="1">
    <source>
        <dbReference type="ARBA" id="ARBA00022741"/>
    </source>
</evidence>
<dbReference type="GO" id="GO:0005829">
    <property type="term" value="C:cytosol"/>
    <property type="evidence" value="ECO:0007669"/>
    <property type="project" value="TreeGrafter"/>
</dbReference>
<organism evidence="4 5">
    <name type="scientific">Savagea serpentis</name>
    <dbReference type="NCBI Taxonomy" id="2785297"/>
    <lineage>
        <taxon>Bacteria</taxon>
        <taxon>Bacillati</taxon>
        <taxon>Bacillota</taxon>
        <taxon>Bacilli</taxon>
        <taxon>Bacillales</taxon>
        <taxon>Caryophanaceae</taxon>
        <taxon>Savagea</taxon>
    </lineage>
</organism>
<keyword evidence="2" id="KW-0067">ATP-binding</keyword>
<dbReference type="InterPro" id="IPR027417">
    <property type="entry name" value="P-loop_NTPase"/>
</dbReference>
<dbReference type="InterPro" id="IPR050625">
    <property type="entry name" value="ParA/MinD_ATPase"/>
</dbReference>
<feature type="domain" description="AAA" evidence="3">
    <location>
        <begin position="33"/>
        <end position="189"/>
    </location>
</feature>
<name>A0A8J7G0K1_9BACL</name>
<dbReference type="GO" id="GO:0005524">
    <property type="term" value="F:ATP binding"/>
    <property type="evidence" value="ECO:0007669"/>
    <property type="project" value="UniProtKB-KW"/>
</dbReference>
<evidence type="ECO:0000259" key="3">
    <source>
        <dbReference type="Pfam" id="PF13614"/>
    </source>
</evidence>
<dbReference type="InterPro" id="IPR025501">
    <property type="entry name" value="MinD_FleN"/>
</dbReference>
<evidence type="ECO:0000256" key="2">
    <source>
        <dbReference type="ARBA" id="ARBA00022840"/>
    </source>
</evidence>
<dbReference type="GO" id="GO:0051782">
    <property type="term" value="P:negative regulation of cell division"/>
    <property type="evidence" value="ECO:0007669"/>
    <property type="project" value="TreeGrafter"/>
</dbReference>
<keyword evidence="5" id="KW-1185">Reference proteome</keyword>
<evidence type="ECO:0000313" key="5">
    <source>
        <dbReference type="Proteomes" id="UP000622653"/>
    </source>
</evidence>
<dbReference type="InterPro" id="IPR033875">
    <property type="entry name" value="FlhG"/>
</dbReference>
<dbReference type="Proteomes" id="UP000622653">
    <property type="component" value="Unassembled WGS sequence"/>
</dbReference>
<proteinExistence type="predicted"/>
<dbReference type="GO" id="GO:0016887">
    <property type="term" value="F:ATP hydrolysis activity"/>
    <property type="evidence" value="ECO:0007669"/>
    <property type="project" value="TreeGrafter"/>
</dbReference>
<dbReference type="PANTHER" id="PTHR43384:SF4">
    <property type="entry name" value="CELLULOSE BIOSYNTHESIS PROTEIN BCSQ-RELATED"/>
    <property type="match status" value="1"/>
</dbReference>
<sequence>MNDQAAKLRQRMVQAIDQSRNETGARSYLSLARTVAIVSGKGGVGKTNISVNFALELARNHKKVMLIDMDVGMGNIHIILGQQPKFSLKDYLLGEAFIEETINSYNAHLDYIAGGSGLDDIMEWTNDTVRRLMSVFEDMQKTYDYIIFDMGAGATKRTIELIGAVDDVIVVATPEPTSITDAYSMMKYIVMNDPTKPLHIITNRVQNNKQMQQVSHRLQYAMKNFLKKETTILGNLQEDPFITEAVIAQKPFTELKPNATISKQLTQITQTFMGNPFERVEEPNHFIRKLKGFFMKGSR</sequence>
<dbReference type="InterPro" id="IPR025669">
    <property type="entry name" value="AAA_dom"/>
</dbReference>
<accession>A0A8J7G0K1</accession>
<dbReference type="Pfam" id="PF13614">
    <property type="entry name" value="AAA_31"/>
    <property type="match status" value="1"/>
</dbReference>
<dbReference type="AlphaFoldDB" id="A0A8J7G0K1"/>
<dbReference type="EMBL" id="JADKPV010000001">
    <property type="protein sequence ID" value="MBF4499960.1"/>
    <property type="molecule type" value="Genomic_DNA"/>
</dbReference>
<gene>
    <name evidence="4" type="ORF">IRY55_01190</name>
</gene>